<evidence type="ECO:0000259" key="3">
    <source>
        <dbReference type="PROSITE" id="PS01031"/>
    </source>
</evidence>
<keyword evidence="5" id="KW-1185">Reference proteome</keyword>
<dbReference type="CDD" id="cd06471">
    <property type="entry name" value="ACD_LpsHSP_like"/>
    <property type="match status" value="1"/>
</dbReference>
<gene>
    <name evidence="4" type="ORF">EDD66_103193</name>
</gene>
<dbReference type="PROSITE" id="PS01031">
    <property type="entry name" value="SHSP"/>
    <property type="match status" value="1"/>
</dbReference>
<dbReference type="PANTHER" id="PTHR11527">
    <property type="entry name" value="HEAT-SHOCK PROTEIN 20 FAMILY MEMBER"/>
    <property type="match status" value="1"/>
</dbReference>
<evidence type="ECO:0000313" key="4">
    <source>
        <dbReference type="EMBL" id="ROR29257.1"/>
    </source>
</evidence>
<dbReference type="InterPro" id="IPR031107">
    <property type="entry name" value="Small_HSP"/>
</dbReference>
<protein>
    <submittedName>
        <fullName evidence="4">HSP20 family molecular chaperone IbpA</fullName>
    </submittedName>
</protein>
<evidence type="ECO:0000256" key="1">
    <source>
        <dbReference type="PROSITE-ProRule" id="PRU00285"/>
    </source>
</evidence>
<feature type="domain" description="SHSP" evidence="3">
    <location>
        <begin position="26"/>
        <end position="142"/>
    </location>
</feature>
<comment type="similarity">
    <text evidence="1 2">Belongs to the small heat shock protein (HSP20) family.</text>
</comment>
<comment type="caution">
    <text evidence="4">The sequence shown here is derived from an EMBL/GenBank/DDBJ whole genome shotgun (WGS) entry which is preliminary data.</text>
</comment>
<dbReference type="Pfam" id="PF00011">
    <property type="entry name" value="HSP20"/>
    <property type="match status" value="1"/>
</dbReference>
<reference evidence="4 5" key="1">
    <citation type="submission" date="2018-11" db="EMBL/GenBank/DDBJ databases">
        <title>Genomic Encyclopedia of Type Strains, Phase IV (KMG-IV): sequencing the most valuable type-strain genomes for metagenomic binning, comparative biology and taxonomic classification.</title>
        <authorList>
            <person name="Goeker M."/>
        </authorList>
    </citation>
    <scope>NUCLEOTIDE SEQUENCE [LARGE SCALE GENOMIC DNA]</scope>
    <source>
        <strain evidence="4 5">DSM 26537</strain>
    </source>
</reference>
<dbReference type="Proteomes" id="UP000273083">
    <property type="component" value="Unassembled WGS sequence"/>
</dbReference>
<sequence length="142" mass="16774">MLVPSIFEKNFFEDFFNDTFTTPFKFMNNNRIMNTDVQELGDKYQLEIELPGYAKEDIKAELKDGYLTIEASHNEEKEENDKNGNYIRRERYSGTCRRSFYVGDKITEEEIKANFSNGVLKLEIPKMTNIPEIEDKKYITIE</sequence>
<dbReference type="SUPFAM" id="SSF49764">
    <property type="entry name" value="HSP20-like chaperones"/>
    <property type="match status" value="1"/>
</dbReference>
<dbReference type="InterPro" id="IPR002068">
    <property type="entry name" value="A-crystallin/Hsp20_dom"/>
</dbReference>
<dbReference type="AlphaFoldDB" id="A0A3N1XWD7"/>
<evidence type="ECO:0000313" key="5">
    <source>
        <dbReference type="Proteomes" id="UP000273083"/>
    </source>
</evidence>
<dbReference type="Gene3D" id="2.60.40.790">
    <property type="match status" value="1"/>
</dbReference>
<name>A0A3N1XWD7_9FIRM</name>
<accession>A0A3N1XWD7</accession>
<dbReference type="RefSeq" id="WP_123608704.1">
    <property type="nucleotide sequence ID" value="NZ_RJVG01000003.1"/>
</dbReference>
<organism evidence="4 5">
    <name type="scientific">Mobilisporobacter senegalensis</name>
    <dbReference type="NCBI Taxonomy" id="1329262"/>
    <lineage>
        <taxon>Bacteria</taxon>
        <taxon>Bacillati</taxon>
        <taxon>Bacillota</taxon>
        <taxon>Clostridia</taxon>
        <taxon>Lachnospirales</taxon>
        <taxon>Lachnospiraceae</taxon>
        <taxon>Mobilisporobacter</taxon>
    </lineage>
</organism>
<dbReference type="InterPro" id="IPR008978">
    <property type="entry name" value="HSP20-like_chaperone"/>
</dbReference>
<dbReference type="OrthoDB" id="9811615at2"/>
<proteinExistence type="inferred from homology"/>
<dbReference type="EMBL" id="RJVG01000003">
    <property type="protein sequence ID" value="ROR29257.1"/>
    <property type="molecule type" value="Genomic_DNA"/>
</dbReference>
<evidence type="ECO:0000256" key="2">
    <source>
        <dbReference type="RuleBase" id="RU003616"/>
    </source>
</evidence>